<gene>
    <name evidence="1" type="ORF">MHIP_32660</name>
</gene>
<dbReference type="RefSeq" id="WP_163890002.1">
    <property type="nucleotide sequence ID" value="NZ_BLLB01000002.1"/>
</dbReference>
<dbReference type="Proteomes" id="UP000465304">
    <property type="component" value="Unassembled WGS sequence"/>
</dbReference>
<name>A0A7I9ZPS9_9MYCO</name>
<reference evidence="1 2" key="1">
    <citation type="journal article" date="2019" name="Emerg. Microbes Infect.">
        <title>Comprehensive subspecies identification of 175 nontuberculous mycobacteria species based on 7547 genomic profiles.</title>
        <authorList>
            <person name="Matsumoto Y."/>
            <person name="Kinjo T."/>
            <person name="Motooka D."/>
            <person name="Nabeya D."/>
            <person name="Jung N."/>
            <person name="Uechi K."/>
            <person name="Horii T."/>
            <person name="Iida T."/>
            <person name="Fujita J."/>
            <person name="Nakamura S."/>
        </authorList>
    </citation>
    <scope>NUCLEOTIDE SEQUENCE [LARGE SCALE GENOMIC DNA]</scope>
    <source>
        <strain evidence="1 2">JCM 30996</strain>
    </source>
</reference>
<evidence type="ECO:0000313" key="1">
    <source>
        <dbReference type="EMBL" id="GFH02783.1"/>
    </source>
</evidence>
<dbReference type="EMBL" id="BLLB01000002">
    <property type="protein sequence ID" value="GFH02783.1"/>
    <property type="molecule type" value="Genomic_DNA"/>
</dbReference>
<comment type="caution">
    <text evidence="1">The sequence shown here is derived from an EMBL/GenBank/DDBJ whole genome shotgun (WGS) entry which is preliminary data.</text>
</comment>
<accession>A0A7I9ZPS9</accession>
<evidence type="ECO:0000313" key="2">
    <source>
        <dbReference type="Proteomes" id="UP000465304"/>
    </source>
</evidence>
<protein>
    <submittedName>
        <fullName evidence="1">Uncharacterized protein</fullName>
    </submittedName>
</protein>
<keyword evidence="2" id="KW-1185">Reference proteome</keyword>
<dbReference type="AlphaFoldDB" id="A0A7I9ZPS9"/>
<organism evidence="1 2">
    <name type="scientific">Mycolicibacterium hippocampi</name>
    <dbReference type="NCBI Taxonomy" id="659824"/>
    <lineage>
        <taxon>Bacteria</taxon>
        <taxon>Bacillati</taxon>
        <taxon>Actinomycetota</taxon>
        <taxon>Actinomycetes</taxon>
        <taxon>Mycobacteriales</taxon>
        <taxon>Mycobacteriaceae</taxon>
        <taxon>Mycolicibacterium</taxon>
    </lineage>
</organism>
<proteinExistence type="predicted"/>
<sequence>MTAAESGLIRAGGFVVLSGSALRAARDCALIAVKHRKLSGVPYQTYEALACEFAAATAAAGHSDVRSPAVSKAVAVNQPTVPLADAAERLGISDRQARRLAPQLGGRRIAGRWFVDELALREHLGGQQ</sequence>